<proteinExistence type="predicted"/>
<dbReference type="EMBL" id="GG704711">
    <property type="protein sequence ID" value="EEX24762.1"/>
    <property type="molecule type" value="Genomic_DNA"/>
</dbReference>
<evidence type="ECO:0000313" key="1">
    <source>
        <dbReference type="EMBL" id="EEX24762.1"/>
    </source>
</evidence>
<name>D0DW02_LIMFE</name>
<gene>
    <name evidence="1" type="ORF">HMPREF0513_01841</name>
</gene>
<reference evidence="1" key="1">
    <citation type="submission" date="2009-08" db="EMBL/GenBank/DDBJ databases">
        <title>The Genome Sequence of Lactobacillus fermentum 28-3-CHN.</title>
        <authorList>
            <consortium name="The Broad Institute Genome Sequencing Platform"/>
            <person name="Ward D."/>
            <person name="Feldgarden M."/>
            <person name="Earl A."/>
            <person name="Young S.K."/>
            <person name="Zeng Q."/>
            <person name="Koehrsen M."/>
            <person name="Alvarado L."/>
            <person name="Berlin A."/>
            <person name="Bochicchio J."/>
            <person name="Borenstein D."/>
            <person name="Chapman S.B."/>
            <person name="Chen Z."/>
            <person name="Engels R."/>
            <person name="Freedman E."/>
            <person name="Gellesch M."/>
            <person name="Goldberg J."/>
            <person name="Griggs A."/>
            <person name="Gujja S."/>
            <person name="Heilman E."/>
            <person name="Heiman D."/>
            <person name="Hepburn T."/>
            <person name="Howarth C."/>
            <person name="Jen D."/>
            <person name="Larson L."/>
            <person name="Lewis B."/>
            <person name="Mehta T."/>
            <person name="Park D."/>
            <person name="Pearson M."/>
            <person name="Roberts A."/>
            <person name="Saif S."/>
            <person name="Shea T."/>
            <person name="Shenoy N."/>
            <person name="Sisk P."/>
            <person name="Stolte C."/>
            <person name="Sykes S."/>
            <person name="Thomson T."/>
            <person name="Walk T."/>
            <person name="White J."/>
            <person name="Yandava C."/>
            <person name="Liu Y."/>
            <person name="Xu Q."/>
            <person name="Haas B."/>
            <person name="Nusbaum C."/>
            <person name="Birren B."/>
        </authorList>
    </citation>
    <scope>NUCLEOTIDE SEQUENCE</scope>
    <source>
        <strain evidence="1">28-3-CHN</strain>
    </source>
</reference>
<protein>
    <submittedName>
        <fullName evidence="1">Uncharacterized protein</fullName>
    </submittedName>
</protein>
<accession>D0DW02</accession>
<organism evidence="1">
    <name type="scientific">Limosilactobacillus fermentum 28-3-CHN</name>
    <dbReference type="NCBI Taxonomy" id="575599"/>
    <lineage>
        <taxon>Bacteria</taxon>
        <taxon>Bacillati</taxon>
        <taxon>Bacillota</taxon>
        <taxon>Bacilli</taxon>
        <taxon>Lactobacillales</taxon>
        <taxon>Lactobacillaceae</taxon>
        <taxon>Limosilactobacillus</taxon>
    </lineage>
</organism>
<dbReference type="Proteomes" id="UP000004920">
    <property type="component" value="Unassembled WGS sequence"/>
</dbReference>
<dbReference type="HOGENOM" id="CLU_2343180_0_0_9"/>
<sequence>MSRRTQDPERREPGFVYWTITISGVASQPLRLPDSLVTPKFSPTTPLSKLSGLGSSRFARRYSGNRIFFLFLQLLRCFSSLRLPLGSYEFTAQVIID</sequence>
<dbReference type="AlphaFoldDB" id="D0DW02"/>